<feature type="transmembrane region" description="Helical" evidence="6">
    <location>
        <begin position="124"/>
        <end position="146"/>
    </location>
</feature>
<proteinExistence type="inferred from homology"/>
<evidence type="ECO:0000256" key="2">
    <source>
        <dbReference type="ARBA" id="ARBA00005692"/>
    </source>
</evidence>
<accession>A0A7E4WBB9</accession>
<keyword evidence="5 6" id="KW-0472">Membrane</keyword>
<dbReference type="GO" id="GO:0007606">
    <property type="term" value="P:sensory perception of chemical stimulus"/>
    <property type="evidence" value="ECO:0007669"/>
    <property type="project" value="UniProtKB-UniRule"/>
</dbReference>
<organism evidence="7 8">
    <name type="scientific">Panagrellus redivivus</name>
    <name type="common">Microworm</name>
    <dbReference type="NCBI Taxonomy" id="6233"/>
    <lineage>
        <taxon>Eukaryota</taxon>
        <taxon>Metazoa</taxon>
        <taxon>Ecdysozoa</taxon>
        <taxon>Nematoda</taxon>
        <taxon>Chromadorea</taxon>
        <taxon>Rhabditida</taxon>
        <taxon>Tylenchina</taxon>
        <taxon>Panagrolaimomorpha</taxon>
        <taxon>Panagrolaimoidea</taxon>
        <taxon>Panagrolaimidae</taxon>
        <taxon>Panagrellus</taxon>
    </lineage>
</organism>
<dbReference type="InterPro" id="IPR000609">
    <property type="entry name" value="7TM_GPCR_serpentine_rcpt_Srg"/>
</dbReference>
<dbReference type="AlphaFoldDB" id="A0A7E4WBB9"/>
<evidence type="ECO:0000313" key="7">
    <source>
        <dbReference type="Proteomes" id="UP000492821"/>
    </source>
</evidence>
<feature type="transmembrane region" description="Helical" evidence="6">
    <location>
        <begin position="181"/>
        <end position="204"/>
    </location>
</feature>
<dbReference type="PANTHER" id="PTHR31627">
    <property type="entry name" value="SERPENTINE RECEPTOR CLASS GAMMA-RELATED"/>
    <property type="match status" value="1"/>
</dbReference>
<dbReference type="GO" id="GO:0016020">
    <property type="term" value="C:membrane"/>
    <property type="evidence" value="ECO:0007669"/>
    <property type="project" value="UniProtKB-SubCell"/>
</dbReference>
<feature type="transmembrane region" description="Helical" evidence="6">
    <location>
        <begin position="40"/>
        <end position="64"/>
    </location>
</feature>
<reference evidence="8" key="2">
    <citation type="submission" date="2020-10" db="UniProtKB">
        <authorList>
            <consortium name="WormBaseParasite"/>
        </authorList>
    </citation>
    <scope>IDENTIFICATION</scope>
</reference>
<evidence type="ECO:0000256" key="4">
    <source>
        <dbReference type="ARBA" id="ARBA00022989"/>
    </source>
</evidence>
<feature type="transmembrane region" description="Helical" evidence="6">
    <location>
        <begin position="224"/>
        <end position="243"/>
    </location>
</feature>
<sequence>MHTLTFMVYLIYGVSFWIVYLIIFIQMMRPMYQKYFSSSFFTLAKILAVVDLCGHIVFTCLFKIPISNLFGPLFAKVTPNYGWSVLYFVGYIEEFIRAMLILATTLNRLTSLIWPHSHESRWKTAMPGVIAICFVVPFCLSFQRLFAPTGVIPTDPVNELFVFSTNLLDWYPNELNALTMASFYAIVGTATVIVNLSSLLTLYLYKRDQKLHLHHRKSIRKTEIGLVLVSFGDAVGMMLMTAVQNLQKSEIKKLQHHCNFKLKQDTRSKNCITERNNQK</sequence>
<dbReference type="WBParaSite" id="Pan_g991.t1">
    <property type="protein sequence ID" value="Pan_g991.t1"/>
    <property type="gene ID" value="Pan_g991"/>
</dbReference>
<keyword evidence="3 6" id="KW-0812">Transmembrane</keyword>
<comment type="similarity">
    <text evidence="2 6">Belongs to the nematode receptor-like protein srg family.</text>
</comment>
<name>A0A7E4WBB9_PANRE</name>
<evidence type="ECO:0000256" key="1">
    <source>
        <dbReference type="ARBA" id="ARBA00004141"/>
    </source>
</evidence>
<dbReference type="PANTHER" id="PTHR31627:SF43">
    <property type="entry name" value="SERPENTINE RECEPTOR CLASS GAMMA-15"/>
    <property type="match status" value="1"/>
</dbReference>
<evidence type="ECO:0000313" key="8">
    <source>
        <dbReference type="WBParaSite" id="Pan_g991.t1"/>
    </source>
</evidence>
<comment type="caution">
    <text evidence="6">Lacks conserved residue(s) required for the propagation of feature annotation.</text>
</comment>
<feature type="transmembrane region" description="Helical" evidence="6">
    <location>
        <begin position="84"/>
        <end position="103"/>
    </location>
</feature>
<evidence type="ECO:0000256" key="5">
    <source>
        <dbReference type="ARBA" id="ARBA00023136"/>
    </source>
</evidence>
<feature type="transmembrane region" description="Helical" evidence="6">
    <location>
        <begin position="6"/>
        <end position="28"/>
    </location>
</feature>
<keyword evidence="7" id="KW-1185">Reference proteome</keyword>
<evidence type="ECO:0000256" key="6">
    <source>
        <dbReference type="RuleBase" id="RU280813"/>
    </source>
</evidence>
<dbReference type="SUPFAM" id="SSF81321">
    <property type="entry name" value="Family A G protein-coupled receptor-like"/>
    <property type="match status" value="1"/>
</dbReference>
<comment type="subcellular location">
    <subcellularLocation>
        <location evidence="1">Membrane</location>
        <topology evidence="1">Multi-pass membrane protein</topology>
    </subcellularLocation>
</comment>
<dbReference type="GO" id="GO:0004888">
    <property type="term" value="F:transmembrane signaling receptor activity"/>
    <property type="evidence" value="ECO:0007669"/>
    <property type="project" value="InterPro"/>
</dbReference>
<keyword evidence="4 6" id="KW-1133">Transmembrane helix</keyword>
<reference evidence="7" key="1">
    <citation type="journal article" date="2013" name="Genetics">
        <title>The draft genome and transcriptome of Panagrellus redivivus are shaped by the harsh demands of a free-living lifestyle.</title>
        <authorList>
            <person name="Srinivasan J."/>
            <person name="Dillman A.R."/>
            <person name="Macchietto M.G."/>
            <person name="Heikkinen L."/>
            <person name="Lakso M."/>
            <person name="Fracchia K.M."/>
            <person name="Antoshechkin I."/>
            <person name="Mortazavi A."/>
            <person name="Wong G."/>
            <person name="Sternberg P.W."/>
        </authorList>
    </citation>
    <scope>NUCLEOTIDE SEQUENCE [LARGE SCALE GENOMIC DNA]</scope>
    <source>
        <strain evidence="7">MT8872</strain>
    </source>
</reference>
<dbReference type="Pfam" id="PF02118">
    <property type="entry name" value="Srg"/>
    <property type="match status" value="1"/>
</dbReference>
<dbReference type="Proteomes" id="UP000492821">
    <property type="component" value="Unassembled WGS sequence"/>
</dbReference>
<protein>
    <recommendedName>
        <fullName evidence="6">Serpentine receptor class gamma</fullName>
    </recommendedName>
</protein>
<dbReference type="Gene3D" id="1.20.1070.10">
    <property type="entry name" value="Rhodopsin 7-helix transmembrane proteins"/>
    <property type="match status" value="1"/>
</dbReference>
<evidence type="ECO:0000256" key="3">
    <source>
        <dbReference type="ARBA" id="ARBA00022692"/>
    </source>
</evidence>
<dbReference type="InterPro" id="IPR051119">
    <property type="entry name" value="Nematode_SR-like"/>
</dbReference>